<dbReference type="RefSeq" id="WP_114421569.1">
    <property type="nucleotide sequence ID" value="NZ_NQYH01000028.1"/>
</dbReference>
<evidence type="ECO:0000313" key="4">
    <source>
        <dbReference type="Proteomes" id="UP000266206"/>
    </source>
</evidence>
<dbReference type="GO" id="GO:0055085">
    <property type="term" value="P:transmembrane transport"/>
    <property type="evidence" value="ECO:0007669"/>
    <property type="project" value="InterPro"/>
</dbReference>
<keyword evidence="1 2" id="KW-0732">Signal</keyword>
<dbReference type="Gene3D" id="3.40.190.170">
    <property type="entry name" value="Bacterial extracellular solute-binding protein, family 7"/>
    <property type="match status" value="1"/>
</dbReference>
<dbReference type="PANTHER" id="PTHR33376:SF2">
    <property type="entry name" value="DICARBOXYLATE-BINDING PERIPLASMIC PROTEIN"/>
    <property type="match status" value="1"/>
</dbReference>
<evidence type="ECO:0000313" key="3">
    <source>
        <dbReference type="EMBL" id="RIY38839.1"/>
    </source>
</evidence>
<dbReference type="Proteomes" id="UP000266206">
    <property type="component" value="Unassembled WGS sequence"/>
</dbReference>
<dbReference type="AlphaFoldDB" id="A0A3A1YNM5"/>
<dbReference type="Pfam" id="PF03480">
    <property type="entry name" value="DctP"/>
    <property type="match status" value="1"/>
</dbReference>
<evidence type="ECO:0000256" key="1">
    <source>
        <dbReference type="ARBA" id="ARBA00022729"/>
    </source>
</evidence>
<dbReference type="NCBIfam" id="NF037995">
    <property type="entry name" value="TRAP_S1"/>
    <property type="match status" value="1"/>
</dbReference>
<accession>A0A3A1YNM5</accession>
<gene>
    <name evidence="3" type="ORF">CJP73_16165</name>
</gene>
<name>A0A3A1YNM5_9BURK</name>
<protein>
    <submittedName>
        <fullName evidence="3">C4-dicarboxylate ABC transporter substrate-binding protein</fullName>
    </submittedName>
</protein>
<dbReference type="OrthoDB" id="9794826at2"/>
<dbReference type="PANTHER" id="PTHR33376">
    <property type="match status" value="1"/>
</dbReference>
<feature type="signal peptide" evidence="2">
    <location>
        <begin position="1"/>
        <end position="25"/>
    </location>
</feature>
<comment type="caution">
    <text evidence="3">The sequence shown here is derived from an EMBL/GenBank/DDBJ whole genome shotgun (WGS) entry which is preliminary data.</text>
</comment>
<dbReference type="CDD" id="cd13603">
    <property type="entry name" value="PBP2_TRAP_Siap_TeaA_like"/>
    <property type="match status" value="1"/>
</dbReference>
<reference evidence="3 4" key="1">
    <citation type="submission" date="2017-08" db="EMBL/GenBank/DDBJ databases">
        <title>Pusillimonas indicus sp. nov., a member of the family Alcaligenaceae isolated from surface seawater.</title>
        <authorList>
            <person name="Li J."/>
        </authorList>
    </citation>
    <scope>NUCLEOTIDE SEQUENCE [LARGE SCALE GENOMIC DNA]</scope>
    <source>
        <strain evidence="3 4">L52-1-41</strain>
    </source>
</reference>
<sequence>MKIRKIGTLIAAVAGVCAFSAPVLAKDFRMGLITPPPHIWTQQANGFAEDLKEASDGKHTVSVFPAGQLGSEAQMLQQMQTGALDMAFLTIAEASNRVENLGALYAPYLVRNVDEAAEILKTPAATNLLKELPAKAGVVGIGYGMAGMRQILTAKPVETADDLSGMKLRITPLDPIRDFYIDLGAAPTPLPLPAVYDALANGQVDGIDMDLELIWALKFWEKADTILVSNHMMFPMVGVVSARVWKDMSEEDRKMITDLMSKRLDMVMAEYKAKESGWEEKVRGTGKTIKDVGPEFFEEEIVEWEETWSKRTPEALSSLREAAKNIKK</sequence>
<dbReference type="EMBL" id="NQYH01000028">
    <property type="protein sequence ID" value="RIY38839.1"/>
    <property type="molecule type" value="Genomic_DNA"/>
</dbReference>
<organism evidence="3 4">
    <name type="scientific">Neopusillimonas maritima</name>
    <dbReference type="NCBI Taxonomy" id="2026239"/>
    <lineage>
        <taxon>Bacteria</taxon>
        <taxon>Pseudomonadati</taxon>
        <taxon>Pseudomonadota</taxon>
        <taxon>Betaproteobacteria</taxon>
        <taxon>Burkholderiales</taxon>
        <taxon>Alcaligenaceae</taxon>
        <taxon>Neopusillimonas</taxon>
    </lineage>
</organism>
<dbReference type="InterPro" id="IPR038404">
    <property type="entry name" value="TRAP_DctP_sf"/>
</dbReference>
<feature type="chain" id="PRO_5017337232" evidence="2">
    <location>
        <begin position="26"/>
        <end position="328"/>
    </location>
</feature>
<evidence type="ECO:0000256" key="2">
    <source>
        <dbReference type="SAM" id="SignalP"/>
    </source>
</evidence>
<proteinExistence type="predicted"/>
<dbReference type="InterPro" id="IPR018389">
    <property type="entry name" value="DctP_fam"/>
</dbReference>
<dbReference type="GO" id="GO:0030246">
    <property type="term" value="F:carbohydrate binding"/>
    <property type="evidence" value="ECO:0007669"/>
    <property type="project" value="TreeGrafter"/>
</dbReference>